<evidence type="ECO:0000256" key="5">
    <source>
        <dbReference type="SAM" id="MobiDB-lite"/>
    </source>
</evidence>
<evidence type="ECO:0000313" key="7">
    <source>
        <dbReference type="EMBL" id="EIW79928.1"/>
    </source>
</evidence>
<dbReference type="GO" id="GO:0005634">
    <property type="term" value="C:nucleus"/>
    <property type="evidence" value="ECO:0007669"/>
    <property type="project" value="UniProtKB-SubCell"/>
</dbReference>
<dbReference type="PROSITE" id="PS00463">
    <property type="entry name" value="ZN2_CY6_FUNGAL_1"/>
    <property type="match status" value="1"/>
</dbReference>
<dbReference type="AlphaFoldDB" id="A0A5M3ML82"/>
<dbReference type="OrthoDB" id="424974at2759"/>
<dbReference type="GO" id="GO:0000981">
    <property type="term" value="F:DNA-binding transcription factor activity, RNA polymerase II-specific"/>
    <property type="evidence" value="ECO:0007669"/>
    <property type="project" value="InterPro"/>
</dbReference>
<dbReference type="GO" id="GO:0008270">
    <property type="term" value="F:zinc ion binding"/>
    <property type="evidence" value="ECO:0007669"/>
    <property type="project" value="InterPro"/>
</dbReference>
<dbReference type="CDD" id="cd12148">
    <property type="entry name" value="fungal_TF_MHR"/>
    <property type="match status" value="1"/>
</dbReference>
<dbReference type="Pfam" id="PF04082">
    <property type="entry name" value="Fungal_trans"/>
    <property type="match status" value="1"/>
</dbReference>
<dbReference type="InterPro" id="IPR001138">
    <property type="entry name" value="Zn2Cys6_DnaBD"/>
</dbReference>
<dbReference type="InterPro" id="IPR050613">
    <property type="entry name" value="Sec_Metabolite_Reg"/>
</dbReference>
<evidence type="ECO:0000256" key="4">
    <source>
        <dbReference type="SAM" id="Coils"/>
    </source>
</evidence>
<feature type="coiled-coil region" evidence="4">
    <location>
        <begin position="109"/>
        <end position="136"/>
    </location>
</feature>
<accession>A0A5M3ML82</accession>
<dbReference type="PANTHER" id="PTHR31001">
    <property type="entry name" value="UNCHARACTERIZED TRANSCRIPTIONAL REGULATORY PROTEIN"/>
    <property type="match status" value="1"/>
</dbReference>
<protein>
    <recommendedName>
        <fullName evidence="6">Zn(2)-C6 fungal-type domain-containing protein</fullName>
    </recommendedName>
</protein>
<dbReference type="GeneID" id="19198604"/>
<dbReference type="InterPro" id="IPR036864">
    <property type="entry name" value="Zn2-C6_fun-type_DNA-bd_sf"/>
</dbReference>
<dbReference type="EMBL" id="JH711580">
    <property type="protein sequence ID" value="EIW79928.1"/>
    <property type="molecule type" value="Genomic_DNA"/>
</dbReference>
<reference evidence="8" key="1">
    <citation type="journal article" date="2012" name="Science">
        <title>The Paleozoic origin of enzymatic lignin decomposition reconstructed from 31 fungal genomes.</title>
        <authorList>
            <person name="Floudas D."/>
            <person name="Binder M."/>
            <person name="Riley R."/>
            <person name="Barry K."/>
            <person name="Blanchette R.A."/>
            <person name="Henrissat B."/>
            <person name="Martinez A.T."/>
            <person name="Otillar R."/>
            <person name="Spatafora J.W."/>
            <person name="Yadav J.S."/>
            <person name="Aerts A."/>
            <person name="Benoit I."/>
            <person name="Boyd A."/>
            <person name="Carlson A."/>
            <person name="Copeland A."/>
            <person name="Coutinho P.M."/>
            <person name="de Vries R.P."/>
            <person name="Ferreira P."/>
            <person name="Findley K."/>
            <person name="Foster B."/>
            <person name="Gaskell J."/>
            <person name="Glotzer D."/>
            <person name="Gorecki P."/>
            <person name="Heitman J."/>
            <person name="Hesse C."/>
            <person name="Hori C."/>
            <person name="Igarashi K."/>
            <person name="Jurgens J.A."/>
            <person name="Kallen N."/>
            <person name="Kersten P."/>
            <person name="Kohler A."/>
            <person name="Kuees U."/>
            <person name="Kumar T.K.A."/>
            <person name="Kuo A."/>
            <person name="LaButti K."/>
            <person name="Larrondo L.F."/>
            <person name="Lindquist E."/>
            <person name="Ling A."/>
            <person name="Lombard V."/>
            <person name="Lucas S."/>
            <person name="Lundell T."/>
            <person name="Martin R."/>
            <person name="McLaughlin D.J."/>
            <person name="Morgenstern I."/>
            <person name="Morin E."/>
            <person name="Murat C."/>
            <person name="Nagy L.G."/>
            <person name="Nolan M."/>
            <person name="Ohm R.A."/>
            <person name="Patyshakuliyeva A."/>
            <person name="Rokas A."/>
            <person name="Ruiz-Duenas F.J."/>
            <person name="Sabat G."/>
            <person name="Salamov A."/>
            <person name="Samejima M."/>
            <person name="Schmutz J."/>
            <person name="Slot J.C."/>
            <person name="St John F."/>
            <person name="Stenlid J."/>
            <person name="Sun H."/>
            <person name="Sun S."/>
            <person name="Syed K."/>
            <person name="Tsang A."/>
            <person name="Wiebenga A."/>
            <person name="Young D."/>
            <person name="Pisabarro A."/>
            <person name="Eastwood D.C."/>
            <person name="Martin F."/>
            <person name="Cullen D."/>
            <person name="Grigoriev I.V."/>
            <person name="Hibbett D.S."/>
        </authorList>
    </citation>
    <scope>NUCLEOTIDE SEQUENCE [LARGE SCALE GENOMIC DNA]</scope>
    <source>
        <strain evidence="8">RWD-64-598 SS2</strain>
    </source>
</reference>
<feature type="region of interest" description="Disordered" evidence="5">
    <location>
        <begin position="666"/>
        <end position="686"/>
    </location>
</feature>
<organism evidence="7 8">
    <name type="scientific">Coniophora puteana (strain RWD-64-598)</name>
    <name type="common">Brown rot fungus</name>
    <dbReference type="NCBI Taxonomy" id="741705"/>
    <lineage>
        <taxon>Eukaryota</taxon>
        <taxon>Fungi</taxon>
        <taxon>Dikarya</taxon>
        <taxon>Basidiomycota</taxon>
        <taxon>Agaricomycotina</taxon>
        <taxon>Agaricomycetes</taxon>
        <taxon>Agaricomycetidae</taxon>
        <taxon>Boletales</taxon>
        <taxon>Coniophorineae</taxon>
        <taxon>Coniophoraceae</taxon>
        <taxon>Coniophora</taxon>
    </lineage>
</organism>
<comment type="caution">
    <text evidence="7">The sequence shown here is derived from an EMBL/GenBank/DDBJ whole genome shotgun (WGS) entry which is preliminary data.</text>
</comment>
<dbReference type="CDD" id="cd00067">
    <property type="entry name" value="GAL4"/>
    <property type="match status" value="1"/>
</dbReference>
<dbReference type="Pfam" id="PF00172">
    <property type="entry name" value="Zn_clus"/>
    <property type="match status" value="1"/>
</dbReference>
<keyword evidence="3" id="KW-0539">Nucleus</keyword>
<proteinExistence type="predicted"/>
<evidence type="ECO:0000259" key="6">
    <source>
        <dbReference type="PROSITE" id="PS50048"/>
    </source>
</evidence>
<evidence type="ECO:0000256" key="3">
    <source>
        <dbReference type="ARBA" id="ARBA00023242"/>
    </source>
</evidence>
<dbReference type="KEGG" id="cput:CONPUDRAFT_106629"/>
<dbReference type="GO" id="GO:0006351">
    <property type="term" value="P:DNA-templated transcription"/>
    <property type="evidence" value="ECO:0007669"/>
    <property type="project" value="InterPro"/>
</dbReference>
<sequence length="686" mass="76836">MPRRSITFYEFTVPSASIGVIFKAHPVLNFYLYCLQGGSSLCLTLHSTMSNKERKRTRGEIACAECRRLKARCDKQIPCSTCIKRGCSMLCPNGTMPPGEGSRFVGIAEDYLRRKTAKLEERMRSLEDALAIIQGNTTSEPHPLLQQRLSPDPLDPEERPSSRGESDEYNKYGLIGALGQLHFEGDNQSGHSRFFGASGGSETLLLQAKEFMIESGSESPPILREADLSYLPREILMFSQSFPFTPMGIPIGPVQTMIESQLPSIERARDLCGIYLTSMSWMAHIVSMQHMHREVIPAVYKLPGSSNISEYGPHELALLLIVMAIGALCDPNLPPYNSEAQHYHCLARAAICLQPILGERSLTTVKALHLKSIYNGMSGKESNLEKCYALLNLSGQTALQIGFHKDPERWGFTGREAYDRRAYFWNLFAGTLWQSLVTGRPPVIMPSVVDCRPPTIEEEMLFQRNEIPLGFGSWSFSYTSECLVPVVEATQAVKAPPYQSIQELDHRIRQFAIPQVGNGIGDEQVAKEMQNFARSHYRELTLMFLHRGFFAQAMTDYPSDPQRSPVVQSFIAAYQSACSVLASTIVTFSQNPTLLARIWRPWSFAFSAAVIIGTVAIRALSVEPEPFEELEKACQLFRKASQHNCSRAHKALPVLLQLRQKAVQAREDRLGPTARRPEGYDEEGRR</sequence>
<name>A0A5M3ML82_CONPW</name>
<dbReference type="RefSeq" id="XP_007770251.1">
    <property type="nucleotide sequence ID" value="XM_007772061.1"/>
</dbReference>
<dbReference type="PROSITE" id="PS50048">
    <property type="entry name" value="ZN2_CY6_FUNGAL_2"/>
    <property type="match status" value="1"/>
</dbReference>
<feature type="region of interest" description="Disordered" evidence="5">
    <location>
        <begin position="137"/>
        <end position="169"/>
    </location>
</feature>
<evidence type="ECO:0000256" key="2">
    <source>
        <dbReference type="ARBA" id="ARBA00022723"/>
    </source>
</evidence>
<comment type="subcellular location">
    <subcellularLocation>
        <location evidence="1">Nucleus</location>
    </subcellularLocation>
</comment>
<dbReference type="SUPFAM" id="SSF57701">
    <property type="entry name" value="Zn2/Cys6 DNA-binding domain"/>
    <property type="match status" value="1"/>
</dbReference>
<feature type="compositionally biased region" description="Basic and acidic residues" evidence="5">
    <location>
        <begin position="156"/>
        <end position="169"/>
    </location>
</feature>
<keyword evidence="8" id="KW-1185">Reference proteome</keyword>
<keyword evidence="4" id="KW-0175">Coiled coil</keyword>
<dbReference type="SMART" id="SM00066">
    <property type="entry name" value="GAL4"/>
    <property type="match status" value="1"/>
</dbReference>
<dbReference type="OMA" id="YDRRVYF"/>
<evidence type="ECO:0000313" key="8">
    <source>
        <dbReference type="Proteomes" id="UP000053558"/>
    </source>
</evidence>
<dbReference type="Proteomes" id="UP000053558">
    <property type="component" value="Unassembled WGS sequence"/>
</dbReference>
<keyword evidence="2" id="KW-0479">Metal-binding</keyword>
<dbReference type="PANTHER" id="PTHR31001:SF56">
    <property type="entry name" value="ZN(2)-C6 FUNGAL-TYPE DOMAIN-CONTAINING PROTEIN"/>
    <property type="match status" value="1"/>
</dbReference>
<evidence type="ECO:0000256" key="1">
    <source>
        <dbReference type="ARBA" id="ARBA00004123"/>
    </source>
</evidence>
<dbReference type="Gene3D" id="4.10.240.10">
    <property type="entry name" value="Zn(2)-C6 fungal-type DNA-binding domain"/>
    <property type="match status" value="1"/>
</dbReference>
<dbReference type="SMART" id="SM00906">
    <property type="entry name" value="Fungal_trans"/>
    <property type="match status" value="1"/>
</dbReference>
<dbReference type="GO" id="GO:0003677">
    <property type="term" value="F:DNA binding"/>
    <property type="evidence" value="ECO:0007669"/>
    <property type="project" value="InterPro"/>
</dbReference>
<feature type="domain" description="Zn(2)-C6 fungal-type" evidence="6">
    <location>
        <begin position="62"/>
        <end position="91"/>
    </location>
</feature>
<gene>
    <name evidence="7" type="ORF">CONPUDRAFT_106629</name>
</gene>
<dbReference type="InterPro" id="IPR007219">
    <property type="entry name" value="XnlR_reg_dom"/>
</dbReference>